<dbReference type="InterPro" id="IPR043161">
    <property type="entry name" value="DOCK_C_lobe_A"/>
</dbReference>
<protein>
    <recommendedName>
        <fullName evidence="2">DOCKER Lobe A domain-containing protein</fullName>
    </recommendedName>
</protein>
<feature type="region of interest" description="Disordered" evidence="1">
    <location>
        <begin position="1420"/>
        <end position="1468"/>
    </location>
</feature>
<dbReference type="EMBL" id="JAPFFF010000004">
    <property type="protein sequence ID" value="KAK8892276.1"/>
    <property type="molecule type" value="Genomic_DNA"/>
</dbReference>
<proteinExistence type="predicted"/>
<evidence type="ECO:0000313" key="3">
    <source>
        <dbReference type="EMBL" id="KAK8892276.1"/>
    </source>
</evidence>
<reference evidence="3 4" key="1">
    <citation type="submission" date="2024-04" db="EMBL/GenBank/DDBJ databases">
        <title>Tritrichomonas musculus Genome.</title>
        <authorList>
            <person name="Alves-Ferreira E."/>
            <person name="Grigg M."/>
            <person name="Lorenzi H."/>
            <person name="Galac M."/>
        </authorList>
    </citation>
    <scope>NUCLEOTIDE SEQUENCE [LARGE SCALE GENOMIC DNA]</scope>
    <source>
        <strain evidence="3 4">EAF2021</strain>
    </source>
</reference>
<comment type="caution">
    <text evidence="3">The sequence shown here is derived from an EMBL/GenBank/DDBJ whole genome shotgun (WGS) entry which is preliminary data.</text>
</comment>
<keyword evidence="4" id="KW-1185">Reference proteome</keyword>
<feature type="domain" description="DOCKER Lobe A" evidence="2">
    <location>
        <begin position="1182"/>
        <end position="1372"/>
    </location>
</feature>
<feature type="compositionally biased region" description="Acidic residues" evidence="1">
    <location>
        <begin position="1441"/>
        <end position="1458"/>
    </location>
</feature>
<dbReference type="Proteomes" id="UP001470230">
    <property type="component" value="Unassembled WGS sequence"/>
</dbReference>
<organism evidence="3 4">
    <name type="scientific">Tritrichomonas musculus</name>
    <dbReference type="NCBI Taxonomy" id="1915356"/>
    <lineage>
        <taxon>Eukaryota</taxon>
        <taxon>Metamonada</taxon>
        <taxon>Parabasalia</taxon>
        <taxon>Tritrichomonadida</taxon>
        <taxon>Tritrichomonadidae</taxon>
        <taxon>Tritrichomonas</taxon>
    </lineage>
</organism>
<evidence type="ECO:0000256" key="1">
    <source>
        <dbReference type="SAM" id="MobiDB-lite"/>
    </source>
</evidence>
<feature type="region of interest" description="Disordered" evidence="1">
    <location>
        <begin position="76"/>
        <end position="96"/>
    </location>
</feature>
<dbReference type="Gene3D" id="1.25.40.410">
    <property type="match status" value="1"/>
</dbReference>
<feature type="compositionally biased region" description="Polar residues" evidence="1">
    <location>
        <begin position="84"/>
        <end position="93"/>
    </location>
</feature>
<name>A0ABR2KN73_9EUKA</name>
<feature type="compositionally biased region" description="Polar residues" evidence="1">
    <location>
        <begin position="1421"/>
        <end position="1431"/>
    </location>
</feature>
<feature type="region of interest" description="Disordered" evidence="1">
    <location>
        <begin position="562"/>
        <end position="585"/>
    </location>
</feature>
<accession>A0ABR2KN73</accession>
<evidence type="ECO:0000313" key="4">
    <source>
        <dbReference type="Proteomes" id="UP001470230"/>
    </source>
</evidence>
<evidence type="ECO:0000259" key="2">
    <source>
        <dbReference type="Pfam" id="PF06920"/>
    </source>
</evidence>
<dbReference type="InterPro" id="IPR046769">
    <property type="entry name" value="DOCKER_Lobe_A"/>
</dbReference>
<gene>
    <name evidence="3" type="ORF">M9Y10_029501</name>
</gene>
<dbReference type="Pfam" id="PF06920">
    <property type="entry name" value="DHR-2_Lobe_A"/>
    <property type="match status" value="1"/>
</dbReference>
<sequence length="1754" mass="202844">MSDRARKDADRLYNSLCQSPIIKVVQNDENASHTLYRNQTEQFHFNINGGWAKPILSINTKKYELSKLPKFYEPIDAPLESDPTDTPENNSSQKIDESKVREFLDIQHTPKIEGVRKFSEVTKPSTINPFNISLPSHATDIKCLITIKLNSFEISNLLPTDQMSGFIQIYDFDEYSPLSEPIYFSFSNKGVKFIQTDQDLVYYPIRNINLNLTIVCFIMKKSENSPVPKLFACNRTTLFDQDKNLVSNIEFSQDWYPISNNKDIQSMFTFEIDETQEATPIQIKSSMEVKQITDSKTIHSMKFTYSWKGRPDLDFSALPLYPLADCPTPVCSIFNLHFVLNKPPPNSELYVKAILVNEEGELNMINLEKTARRLFYFPGENSQNKETFYSSSVTASNEFSLPDCIRVYVGAELTDKTLLVLFVMAKETNKKGKTKEYIYKVGVIQLQNEDNDLQATQRIPLFEMKKFPKKYLSQQKKQNKTYLQFTMSLHPAFFPTPFCKQLFKATESTIPDFPADCQIHLSSAIIPIIAKLLSLHSEKMLDKLFTLLEMLRSSSSSALQSSTNLLSKKDRKDSKKGKDKKDKNLSLTPTSSVNLVFNGNIDNIRYHEVLSYWIYNNFDASTCQPDFFCQILRNYIQNSVRRMASIRDKCDDAKAVIHGSNSDTFDLSTLKLKPSSSNFGDSKKDTKKETKKEKKNTLLMQTEIYNDLKETKEQLILIKNNIEIVLDIVCASIARYIKQNKQELSDNYTPSSQPIVSFFKEFSSFLIELDWIEVPQVIILSIAKKFTQVLYIVQTFFTNRELCDIIHGNFYDLSSYVDATNKTKTIALKIELYLMQGMFYKPNLIIAAASLTKELQLTNPFSPFNKVFSQIFLMTNTIFQHKIGEIETQEILSLFCGSLSIVTSQMETIYDNRVLGHICYFLLPFISNISSYYDQLSIYKNLQDSITPFILLVLNNCNTKYLYQFYHNMLTINKTNFITFLKSITNVAIKKETSGKYPYIKQITQRILNILLTIVEELEKPMEQVVDLMDLLLFKNEYQTSVNYPHFYNFISQLITNQKCDRRLILLLLDNINAKYHSLRCLCASLLNCQIYADYVRNEDIVYSSIDILDSLTAILLQLKPEELVIYKDLIELLSDLAPTYKDGQFTKLVTESMKTASVIVDVVEEQKNSKYPPEVQCRQTMKIADQYRLMPSMRMKWLQQVLNINVQNGNYVSAFITQMHIVALMATIYDFKRKVELKKAGMNIILNQSENDELLPDPPFHLMIVQPIENAYPKTAYTHTQPYLDFAFLPEVAEETDMKFEEFTAGTWGLIEEFNFDTLQDEINKAFELGMKAELYYSLRPLLSLLMRIFYIGRNFDGMSKASDLLQKALYQVTFESCTLSHDVNLQFYLVEMKGDDGNEINRQVYCVKLGDLKERAEIKSTNGQQSSPPETKEHQHSDGEEEEEEEEEGSKDDDNDNVNNNNNDDANFDDLDKRFIKLIYSKERFGNKKLKICNHHDPDRCFRDDPNKVCIVRLEPTDNIPVDYEDPHCWNKFQTRITRKLISEDSDNDKVQLVSLETKDPAPHYKMTIDVTEFNIVEKTKAEIVNDVALSSAAALDVISENLESYFEYENAETWNISPDESYNYEFVDKLHILQSFLGMKEKKNESGEIDDNDSSILGLLTVLKVKYLEDAKRIVREIIQPSLKRALMIFLRGKKELTSMEKYISDVDKTLEVANEFLKSFSAEMVKKDELYMSTTNSVWQKFKFEKEINY</sequence>